<proteinExistence type="inferred from homology"/>
<evidence type="ECO:0000256" key="2">
    <source>
        <dbReference type="ARBA" id="ARBA00022694"/>
    </source>
</evidence>
<evidence type="ECO:0000313" key="4">
    <source>
        <dbReference type="Proteomes" id="UP000749559"/>
    </source>
</evidence>
<comment type="similarity">
    <text evidence="1">Belongs to the SEN15 family.</text>
</comment>
<keyword evidence="4" id="KW-1185">Reference proteome</keyword>
<dbReference type="GO" id="GO:0005634">
    <property type="term" value="C:nucleus"/>
    <property type="evidence" value="ECO:0007669"/>
    <property type="project" value="UniProtKB-ARBA"/>
</dbReference>
<accession>A0A8J1XNN3</accession>
<dbReference type="InterPro" id="IPR018593">
    <property type="entry name" value="tRNA-endonuc_su_Sen15"/>
</dbReference>
<gene>
    <name evidence="3" type="ORF">OFUS_LOCUS25753</name>
</gene>
<dbReference type="PANTHER" id="PTHR28582:SF1">
    <property type="entry name" value="TRNA-SPLICING ENDONUCLEASE SUBUNIT SEN15"/>
    <property type="match status" value="1"/>
</dbReference>
<keyword evidence="2" id="KW-0819">tRNA processing</keyword>
<protein>
    <submittedName>
        <fullName evidence="3">Uncharacterized protein</fullName>
    </submittedName>
</protein>
<dbReference type="GO" id="GO:0006388">
    <property type="term" value="P:tRNA splicing, via endonucleolytic cleavage and ligation"/>
    <property type="evidence" value="ECO:0007669"/>
    <property type="project" value="InterPro"/>
</dbReference>
<dbReference type="SUPFAM" id="SSF53032">
    <property type="entry name" value="tRNA-intron endonuclease catalytic domain-like"/>
    <property type="match status" value="1"/>
</dbReference>
<dbReference type="Proteomes" id="UP000749559">
    <property type="component" value="Unassembled WGS sequence"/>
</dbReference>
<dbReference type="AlphaFoldDB" id="A0A8J1XNN3"/>
<sequence>MEDDRDTKEEGVLRCDPEAQCHPKIEYMKQFKYCSAEQRRLAFIVYMDLCEAKDFWNVGIHGCESIGAILISGHPMKHDPKILILPVDRNDELSIEKLRDYVCKVKVDGLDVNSLTLAICETDSTIVYYEVTDGLVVPESPSEIEGKRQRRTWKMQKRREALKDNVVYQSK</sequence>
<dbReference type="EMBL" id="CAIIXF020000012">
    <property type="protein sequence ID" value="CAH1802031.1"/>
    <property type="molecule type" value="Genomic_DNA"/>
</dbReference>
<evidence type="ECO:0000313" key="3">
    <source>
        <dbReference type="EMBL" id="CAH1802031.1"/>
    </source>
</evidence>
<dbReference type="PANTHER" id="PTHR28582">
    <property type="entry name" value="TRNA-SPLICING ENDONUCLEASE SUBUNIT SEN15"/>
    <property type="match status" value="1"/>
</dbReference>
<dbReference type="OrthoDB" id="10002170at2759"/>
<name>A0A8J1XNN3_OWEFU</name>
<dbReference type="InterPro" id="IPR011856">
    <property type="entry name" value="tRNA_endonuc-like_dom_sf"/>
</dbReference>
<dbReference type="InterPro" id="IPR036167">
    <property type="entry name" value="tRNA_intron_Endo_cat-like_sf"/>
</dbReference>
<evidence type="ECO:0000256" key="1">
    <source>
        <dbReference type="ARBA" id="ARBA00006091"/>
    </source>
</evidence>
<dbReference type="GO" id="GO:0003676">
    <property type="term" value="F:nucleic acid binding"/>
    <property type="evidence" value="ECO:0007669"/>
    <property type="project" value="InterPro"/>
</dbReference>
<reference evidence="3" key="1">
    <citation type="submission" date="2022-03" db="EMBL/GenBank/DDBJ databases">
        <authorList>
            <person name="Martin C."/>
        </authorList>
    </citation>
    <scope>NUCLEOTIDE SEQUENCE</scope>
</reference>
<dbReference type="Gene3D" id="3.40.1350.10">
    <property type="match status" value="1"/>
</dbReference>
<organism evidence="3 4">
    <name type="scientific">Owenia fusiformis</name>
    <name type="common">Polychaete worm</name>
    <dbReference type="NCBI Taxonomy" id="6347"/>
    <lineage>
        <taxon>Eukaryota</taxon>
        <taxon>Metazoa</taxon>
        <taxon>Spiralia</taxon>
        <taxon>Lophotrochozoa</taxon>
        <taxon>Annelida</taxon>
        <taxon>Polychaeta</taxon>
        <taxon>Sedentaria</taxon>
        <taxon>Canalipalpata</taxon>
        <taxon>Sabellida</taxon>
        <taxon>Oweniida</taxon>
        <taxon>Oweniidae</taxon>
        <taxon>Owenia</taxon>
    </lineage>
</organism>
<dbReference type="Pfam" id="PF09631">
    <property type="entry name" value="Sen15"/>
    <property type="match status" value="1"/>
</dbReference>
<comment type="caution">
    <text evidence="3">The sequence shown here is derived from an EMBL/GenBank/DDBJ whole genome shotgun (WGS) entry which is preliminary data.</text>
</comment>